<keyword evidence="1" id="KW-0812">Transmembrane</keyword>
<keyword evidence="1" id="KW-0472">Membrane</keyword>
<dbReference type="PANTHER" id="PTHR33994:SF36">
    <property type="entry name" value="LATE EMBRYOGENESIS ABUNDANT PROTEIN LEA-2 SUBGROUP DOMAIN-CONTAINING PROTEIN"/>
    <property type="match status" value="1"/>
</dbReference>
<evidence type="ECO:0008006" key="4">
    <source>
        <dbReference type="Google" id="ProtNLM"/>
    </source>
</evidence>
<keyword evidence="1" id="KW-1133">Transmembrane helix</keyword>
<feature type="transmembrane region" description="Helical" evidence="1">
    <location>
        <begin position="40"/>
        <end position="59"/>
    </location>
</feature>
<protein>
    <recommendedName>
        <fullName evidence="4">Late embryogenesis abundant protein LEA-2 subgroup domain-containing protein</fullName>
    </recommendedName>
</protein>
<reference evidence="2" key="2">
    <citation type="submission" date="2018-05" db="EMBL/GenBank/DDBJ databases">
        <title>OmerRS3 (Oryza meridionalis Reference Sequence Version 3).</title>
        <authorList>
            <person name="Zhang J."/>
            <person name="Kudrna D."/>
            <person name="Lee S."/>
            <person name="Talag J."/>
            <person name="Welchert J."/>
            <person name="Wing R.A."/>
        </authorList>
    </citation>
    <scope>NUCLEOTIDE SEQUENCE [LARGE SCALE GENOMIC DNA]</scope>
    <source>
        <strain evidence="2">cv. OR44</strain>
    </source>
</reference>
<dbReference type="Proteomes" id="UP000008021">
    <property type="component" value="Chromosome 1"/>
</dbReference>
<evidence type="ECO:0000313" key="2">
    <source>
        <dbReference type="EnsemblPlants" id="OMERI01G26170.1"/>
    </source>
</evidence>
<organism evidence="2">
    <name type="scientific">Oryza meridionalis</name>
    <dbReference type="NCBI Taxonomy" id="40149"/>
    <lineage>
        <taxon>Eukaryota</taxon>
        <taxon>Viridiplantae</taxon>
        <taxon>Streptophyta</taxon>
        <taxon>Embryophyta</taxon>
        <taxon>Tracheophyta</taxon>
        <taxon>Spermatophyta</taxon>
        <taxon>Magnoliopsida</taxon>
        <taxon>Liliopsida</taxon>
        <taxon>Poales</taxon>
        <taxon>Poaceae</taxon>
        <taxon>BOP clade</taxon>
        <taxon>Oryzoideae</taxon>
        <taxon>Oryzeae</taxon>
        <taxon>Oryzinae</taxon>
        <taxon>Oryza</taxon>
    </lineage>
</organism>
<dbReference type="EnsemblPlants" id="OMERI01G26170.1">
    <property type="protein sequence ID" value="OMERI01G26170.1"/>
    <property type="gene ID" value="OMERI01G26170"/>
</dbReference>
<name>A0A0E0C6X9_9ORYZ</name>
<dbReference type="HOGENOM" id="CLU_101545_0_0_1"/>
<reference evidence="2" key="1">
    <citation type="submission" date="2015-04" db="UniProtKB">
        <authorList>
            <consortium name="EnsemblPlants"/>
        </authorList>
    </citation>
    <scope>IDENTIFICATION</scope>
</reference>
<dbReference type="Gramene" id="OMERI01G26170.1">
    <property type="protein sequence ID" value="OMERI01G26170.1"/>
    <property type="gene ID" value="OMERI01G26170"/>
</dbReference>
<dbReference type="PANTHER" id="PTHR33994">
    <property type="entry name" value="OS04G0515000 PROTEIN"/>
    <property type="match status" value="1"/>
</dbReference>
<proteinExistence type="predicted"/>
<keyword evidence="3" id="KW-1185">Reference proteome</keyword>
<dbReference type="AlphaFoldDB" id="A0A0E0C6X9"/>
<evidence type="ECO:0000313" key="3">
    <source>
        <dbReference type="Proteomes" id="UP000008021"/>
    </source>
</evidence>
<accession>A0A0E0C6X9</accession>
<sequence>MGENTSVTTTTRAVNRGTHNARPIKINAPSRTTPNRASPAAGITGLMVFAIVLPFYYVFYSRPSEFSVQLTAVRGLATPAAAAGGASTISPVFNVTLHANNRHGTERCYRSGEALVSYDGFTIASGRVPGKRVRKMPFLAWADGVGLPEQLRDRTAIERRLGAMQLDVEVKLLGRDGGSAPRPTWISCGLRMDEAQPPDTAPCTVLALQNWFSQLWQSSSH</sequence>
<evidence type="ECO:0000256" key="1">
    <source>
        <dbReference type="SAM" id="Phobius"/>
    </source>
</evidence>